<dbReference type="RefSeq" id="WP_271087865.1">
    <property type="nucleotide sequence ID" value="NZ_JAPJZH010000002.1"/>
</dbReference>
<dbReference type="SUPFAM" id="SSF53474">
    <property type="entry name" value="alpha/beta-Hydrolases"/>
    <property type="match status" value="1"/>
</dbReference>
<gene>
    <name evidence="2" type="ORF">OOZ53_03180</name>
</gene>
<protein>
    <submittedName>
        <fullName evidence="2">Alpha/beta fold hydrolase</fullName>
    </submittedName>
</protein>
<reference evidence="2" key="1">
    <citation type="submission" date="2022-11" db="EMBL/GenBank/DDBJ databases">
        <title>Hoeflea poritis sp. nov., isolated from scleractinian coral Porites lutea.</title>
        <authorList>
            <person name="Zhang G."/>
            <person name="Wei Q."/>
            <person name="Cai L."/>
        </authorList>
    </citation>
    <scope>NUCLEOTIDE SEQUENCE</scope>
    <source>
        <strain evidence="2">E7-10</strain>
    </source>
</reference>
<proteinExistence type="predicted"/>
<keyword evidence="2" id="KW-0378">Hydrolase</keyword>
<comment type="caution">
    <text evidence="2">The sequence shown here is derived from an EMBL/GenBank/DDBJ whole genome shotgun (WGS) entry which is preliminary data.</text>
</comment>
<dbReference type="Pfam" id="PF12146">
    <property type="entry name" value="Hydrolase_4"/>
    <property type="match status" value="1"/>
</dbReference>
<evidence type="ECO:0000313" key="2">
    <source>
        <dbReference type="EMBL" id="MDA4844332.1"/>
    </source>
</evidence>
<dbReference type="InterPro" id="IPR050266">
    <property type="entry name" value="AB_hydrolase_sf"/>
</dbReference>
<evidence type="ECO:0000259" key="1">
    <source>
        <dbReference type="Pfam" id="PF12146"/>
    </source>
</evidence>
<feature type="domain" description="Serine aminopeptidase S33" evidence="1">
    <location>
        <begin position="85"/>
        <end position="186"/>
    </location>
</feature>
<organism evidence="2 3">
    <name type="scientific">Hoeflea poritis</name>
    <dbReference type="NCBI Taxonomy" id="2993659"/>
    <lineage>
        <taxon>Bacteria</taxon>
        <taxon>Pseudomonadati</taxon>
        <taxon>Pseudomonadota</taxon>
        <taxon>Alphaproteobacteria</taxon>
        <taxon>Hyphomicrobiales</taxon>
        <taxon>Rhizobiaceae</taxon>
        <taxon>Hoeflea</taxon>
    </lineage>
</organism>
<dbReference type="InterPro" id="IPR029058">
    <property type="entry name" value="AB_hydrolase_fold"/>
</dbReference>
<dbReference type="EMBL" id="JAPJZH010000002">
    <property type="protein sequence ID" value="MDA4844332.1"/>
    <property type="molecule type" value="Genomic_DNA"/>
</dbReference>
<dbReference type="Gene3D" id="3.40.50.1820">
    <property type="entry name" value="alpha/beta hydrolase"/>
    <property type="match status" value="1"/>
</dbReference>
<accession>A0ABT4VHZ4</accession>
<evidence type="ECO:0000313" key="3">
    <source>
        <dbReference type="Proteomes" id="UP001148313"/>
    </source>
</evidence>
<dbReference type="InterPro" id="IPR000073">
    <property type="entry name" value="AB_hydrolase_1"/>
</dbReference>
<sequence length="301" mass="32192">MTSIIQKVIHFGFDITGRIAPKTAGRAAFRLFSLTPSRRPGNNRARRALDLAKPAMDTARRLVLPIHGGSIATWYFPALANESPQTVLIAHGWGSRSEYMLDIVHALQNCGKAVVAIDLPGHGGSSGRTLNMAMAVEAVDAAWRQYGPFTMMLGHSFGGAVVLNAAVGSVEGFPPKKPEKLVLVSAPNSLPAVFAWFADRLGLGAVSRRSLYDRVEELTGHPLSSFVGTLQLARLGTPTLVIHDPDDREVTADSATAFATAGSHVEVLWAEGYGHRRILKAPGVLQAVVRFSGRKGKARAA</sequence>
<dbReference type="PANTHER" id="PTHR43798">
    <property type="entry name" value="MONOACYLGLYCEROL LIPASE"/>
    <property type="match status" value="1"/>
</dbReference>
<dbReference type="InterPro" id="IPR022742">
    <property type="entry name" value="Hydrolase_4"/>
</dbReference>
<dbReference type="Proteomes" id="UP001148313">
    <property type="component" value="Unassembled WGS sequence"/>
</dbReference>
<name>A0ABT4VHZ4_9HYPH</name>
<dbReference type="PANTHER" id="PTHR43798:SF33">
    <property type="entry name" value="HYDROLASE, PUTATIVE (AFU_ORTHOLOGUE AFUA_2G14860)-RELATED"/>
    <property type="match status" value="1"/>
</dbReference>
<dbReference type="PRINTS" id="PR00111">
    <property type="entry name" value="ABHYDROLASE"/>
</dbReference>
<dbReference type="GO" id="GO:0016787">
    <property type="term" value="F:hydrolase activity"/>
    <property type="evidence" value="ECO:0007669"/>
    <property type="project" value="UniProtKB-KW"/>
</dbReference>
<keyword evidence="3" id="KW-1185">Reference proteome</keyword>